<evidence type="ECO:0000313" key="1">
    <source>
        <dbReference type="EMBL" id="KAF6369256.1"/>
    </source>
</evidence>
<dbReference type="Proteomes" id="UP000527355">
    <property type="component" value="Unassembled WGS sequence"/>
</dbReference>
<keyword evidence="2" id="KW-1185">Reference proteome</keyword>
<comment type="caution">
    <text evidence="1">The sequence shown here is derived from an EMBL/GenBank/DDBJ whole genome shotgun (WGS) entry which is preliminary data.</text>
</comment>
<protein>
    <submittedName>
        <fullName evidence="1">Uncharacterized protein</fullName>
    </submittedName>
</protein>
<sequence length="154" mass="17235">MGTIITLFINDKNQDSIGFYKMKSINLRLIQVGPSDCKAYDQHTRPVVGKLRLGKPKLMSHMRLFGTMSVALPQNTDFCAWATKFQSTVRARPHAVFCGRATRKGPKSRMWLASHGLPTTALDHANSFLLGKITRSSFDSLLLQGNYLCVHLIL</sequence>
<reference evidence="1 2" key="1">
    <citation type="journal article" date="2020" name="Nature">
        <title>Six reference-quality genomes reveal evolution of bat adaptations.</title>
        <authorList>
            <person name="Jebb D."/>
            <person name="Huang Z."/>
            <person name="Pippel M."/>
            <person name="Hughes G.M."/>
            <person name="Lavrichenko K."/>
            <person name="Devanna P."/>
            <person name="Winkler S."/>
            <person name="Jermiin L.S."/>
            <person name="Skirmuntt E.C."/>
            <person name="Katzourakis A."/>
            <person name="Burkitt-Gray L."/>
            <person name="Ray D.A."/>
            <person name="Sullivan K.A.M."/>
            <person name="Roscito J.G."/>
            <person name="Kirilenko B.M."/>
            <person name="Davalos L.M."/>
            <person name="Corthals A.P."/>
            <person name="Power M.L."/>
            <person name="Jones G."/>
            <person name="Ransome R.D."/>
            <person name="Dechmann D.K.N."/>
            <person name="Locatelli A.G."/>
            <person name="Puechmaille S.J."/>
            <person name="Fedrigo O."/>
            <person name="Jarvis E.D."/>
            <person name="Hiller M."/>
            <person name="Vernes S.C."/>
            <person name="Myers E.W."/>
            <person name="Teeling E.C."/>
        </authorList>
    </citation>
    <scope>NUCLEOTIDE SEQUENCE [LARGE SCALE GENOMIC DNA]</scope>
    <source>
        <strain evidence="1">MMyoMyo1</strain>
        <tissue evidence="1">Flight muscle</tissue>
    </source>
</reference>
<dbReference type="EMBL" id="JABWUV010000003">
    <property type="protein sequence ID" value="KAF6369256.1"/>
    <property type="molecule type" value="Genomic_DNA"/>
</dbReference>
<organism evidence="1 2">
    <name type="scientific">Myotis myotis</name>
    <name type="common">Greater mouse-eared bat</name>
    <name type="synonym">Vespertilio myotis</name>
    <dbReference type="NCBI Taxonomy" id="51298"/>
    <lineage>
        <taxon>Eukaryota</taxon>
        <taxon>Metazoa</taxon>
        <taxon>Chordata</taxon>
        <taxon>Craniata</taxon>
        <taxon>Vertebrata</taxon>
        <taxon>Euteleostomi</taxon>
        <taxon>Mammalia</taxon>
        <taxon>Eutheria</taxon>
        <taxon>Laurasiatheria</taxon>
        <taxon>Chiroptera</taxon>
        <taxon>Yangochiroptera</taxon>
        <taxon>Vespertilionidae</taxon>
        <taxon>Myotis</taxon>
    </lineage>
</organism>
<gene>
    <name evidence="1" type="ORF">mMyoMyo1_010634</name>
</gene>
<evidence type="ECO:0000313" key="2">
    <source>
        <dbReference type="Proteomes" id="UP000527355"/>
    </source>
</evidence>
<dbReference type="AlphaFoldDB" id="A0A7J7Z5P8"/>
<proteinExistence type="predicted"/>
<name>A0A7J7Z5P8_MYOMY</name>
<accession>A0A7J7Z5P8</accession>